<dbReference type="Proteomes" id="UP000247099">
    <property type="component" value="Unassembled WGS sequence"/>
</dbReference>
<name>A0A317ZJT1_9BACT</name>
<keyword evidence="2" id="KW-0812">Transmembrane</keyword>
<evidence type="ECO:0008006" key="5">
    <source>
        <dbReference type="Google" id="ProtNLM"/>
    </source>
</evidence>
<feature type="region of interest" description="Disordered" evidence="1">
    <location>
        <begin position="93"/>
        <end position="158"/>
    </location>
</feature>
<evidence type="ECO:0000256" key="2">
    <source>
        <dbReference type="SAM" id="Phobius"/>
    </source>
</evidence>
<feature type="compositionally biased region" description="Basic and acidic residues" evidence="1">
    <location>
        <begin position="105"/>
        <end position="117"/>
    </location>
</feature>
<protein>
    <recommendedName>
        <fullName evidence="5">Type II secretion system protein J</fullName>
    </recommendedName>
</protein>
<organism evidence="3 4">
    <name type="scientific">Coraliomargarita sinensis</name>
    <dbReference type="NCBI Taxonomy" id="2174842"/>
    <lineage>
        <taxon>Bacteria</taxon>
        <taxon>Pseudomonadati</taxon>
        <taxon>Verrucomicrobiota</taxon>
        <taxon>Opitutia</taxon>
        <taxon>Puniceicoccales</taxon>
        <taxon>Coraliomargaritaceae</taxon>
        <taxon>Coraliomargarita</taxon>
    </lineage>
</organism>
<reference evidence="3 4" key="1">
    <citation type="submission" date="2018-05" db="EMBL/GenBank/DDBJ databases">
        <title>Coraliomargarita sinensis sp. nov., isolated from a marine solar saltern.</title>
        <authorList>
            <person name="Zhou L.Y."/>
        </authorList>
    </citation>
    <scope>NUCLEOTIDE SEQUENCE [LARGE SCALE GENOMIC DNA]</scope>
    <source>
        <strain evidence="3 4">WN38</strain>
    </source>
</reference>
<dbReference type="PROSITE" id="PS00409">
    <property type="entry name" value="PROKAR_NTER_METHYL"/>
    <property type="match status" value="1"/>
</dbReference>
<keyword evidence="2" id="KW-0472">Membrane</keyword>
<comment type="caution">
    <text evidence="3">The sequence shown here is derived from an EMBL/GenBank/DDBJ whole genome shotgun (WGS) entry which is preliminary data.</text>
</comment>
<accession>A0A317ZJT1</accession>
<dbReference type="Pfam" id="PF07963">
    <property type="entry name" value="N_methyl"/>
    <property type="match status" value="1"/>
</dbReference>
<dbReference type="InterPro" id="IPR012902">
    <property type="entry name" value="N_methyl_site"/>
</dbReference>
<evidence type="ECO:0000313" key="3">
    <source>
        <dbReference type="EMBL" id="PXA04517.1"/>
    </source>
</evidence>
<evidence type="ECO:0000256" key="1">
    <source>
        <dbReference type="SAM" id="MobiDB-lite"/>
    </source>
</evidence>
<proteinExistence type="predicted"/>
<feature type="compositionally biased region" description="Polar residues" evidence="1">
    <location>
        <begin position="134"/>
        <end position="151"/>
    </location>
</feature>
<evidence type="ECO:0000313" key="4">
    <source>
        <dbReference type="Proteomes" id="UP000247099"/>
    </source>
</evidence>
<feature type="transmembrane region" description="Helical" evidence="2">
    <location>
        <begin position="34"/>
        <end position="56"/>
    </location>
</feature>
<keyword evidence="2" id="KW-1133">Transmembrane helix</keyword>
<dbReference type="NCBIfam" id="TIGR02532">
    <property type="entry name" value="IV_pilin_GFxxxE"/>
    <property type="match status" value="1"/>
</dbReference>
<gene>
    <name evidence="3" type="ORF">DDZ13_04900</name>
</gene>
<keyword evidence="4" id="KW-1185">Reference proteome</keyword>
<dbReference type="EMBL" id="QHJQ01000003">
    <property type="protein sequence ID" value="PXA04517.1"/>
    <property type="molecule type" value="Genomic_DNA"/>
</dbReference>
<dbReference type="InParanoid" id="A0A317ZJT1"/>
<dbReference type="AlphaFoldDB" id="A0A317ZJT1"/>
<sequence length="292" mass="33216">MMCRFKKVLPTSRTFDVQCPMFDVRRSNRSGFTLLEVLLAITITGFVLASASAMLVSVSNIWSNRQESNFFENHVDGVAEFVQSCFTRAGTEIALSAPDTPSESGENREGEPDRAGEAPEVSVSIDSENEKRTNPSSGEKSGSSLLRQSENPIDWAKPPGFASYRDPLINFRLRDNPPLFVNTDNAPVMGIDAFLYFDRDEGLSLLWYSVLQEEVEDENDLRRTAVSPYVTSIRYVYWDERFERWEEEDEPQEGEEDEFLLPRFIKLIFEHEGVTKERTVSVPVPSRTALIF</sequence>